<dbReference type="RefSeq" id="WP_167387156.1">
    <property type="nucleotide sequence ID" value="NZ_JBHEEP010000001.1"/>
</dbReference>
<sequence>MNTETAKALTVNAKINGKQVNIGIQRHALPYFELDHGAAFPTLQRLMHNGWSVDDVTNVLNFAVRKQPTEGMDAMQWQLFNKTGLLKRQDKQPTIIDDAVKANGAGTYAVLASMVLYAALYGLPPEDAHFDDAEAQGEAHG</sequence>
<accession>A0A256GDH9</accession>
<name>A0A256GDH9_9HYPH</name>
<dbReference type="AlphaFoldDB" id="A0A256GDH9"/>
<dbReference type="EMBL" id="NNRN01000062">
    <property type="protein sequence ID" value="OYR24681.1"/>
    <property type="molecule type" value="Genomic_DNA"/>
</dbReference>
<evidence type="ECO:0000313" key="2">
    <source>
        <dbReference type="Proteomes" id="UP000216363"/>
    </source>
</evidence>
<dbReference type="Proteomes" id="UP000216363">
    <property type="component" value="Unassembled WGS sequence"/>
</dbReference>
<organism evidence="1 2">
    <name type="scientific">Brucella lupini</name>
    <dbReference type="NCBI Taxonomy" id="255457"/>
    <lineage>
        <taxon>Bacteria</taxon>
        <taxon>Pseudomonadati</taxon>
        <taxon>Pseudomonadota</taxon>
        <taxon>Alphaproteobacteria</taxon>
        <taxon>Hyphomicrobiales</taxon>
        <taxon>Brucellaceae</taxon>
        <taxon>Brucella/Ochrobactrum group</taxon>
        <taxon>Brucella</taxon>
    </lineage>
</organism>
<comment type="caution">
    <text evidence="1">The sequence shown here is derived from an EMBL/GenBank/DDBJ whole genome shotgun (WGS) entry which is preliminary data.</text>
</comment>
<protein>
    <submittedName>
        <fullName evidence="1">Uncharacterized protein</fullName>
    </submittedName>
</protein>
<proteinExistence type="predicted"/>
<reference evidence="1 2" key="1">
    <citation type="submission" date="2017-07" db="EMBL/GenBank/DDBJ databases">
        <title>Draft genome of Ochrobactrum lupini type strain LUP21.</title>
        <authorList>
            <person name="Krzyzanowska D.M."/>
            <person name="Jafra S."/>
        </authorList>
    </citation>
    <scope>NUCLEOTIDE SEQUENCE [LARGE SCALE GENOMIC DNA]</scope>
    <source>
        <strain evidence="1 2">LUP21</strain>
    </source>
</reference>
<evidence type="ECO:0000313" key="1">
    <source>
        <dbReference type="EMBL" id="OYR24681.1"/>
    </source>
</evidence>
<gene>
    <name evidence="1" type="ORF">CES86_4970</name>
</gene>